<dbReference type="EMBL" id="BJVY01000003">
    <property type="protein sequence ID" value="GEL69025.1"/>
    <property type="molecule type" value="Genomic_DNA"/>
</dbReference>
<dbReference type="NCBIfam" id="TIGR02264">
    <property type="entry name" value="gmx_para_CXXCG"/>
    <property type="match status" value="1"/>
</dbReference>
<accession>A0A511H676</accession>
<proteinExistence type="predicted"/>
<organism evidence="1 2">
    <name type="scientific">Myxococcus virescens</name>
    <dbReference type="NCBI Taxonomy" id="83456"/>
    <lineage>
        <taxon>Bacteria</taxon>
        <taxon>Pseudomonadati</taxon>
        <taxon>Myxococcota</taxon>
        <taxon>Myxococcia</taxon>
        <taxon>Myxococcales</taxon>
        <taxon>Cystobacterineae</taxon>
        <taxon>Myxococcaceae</taxon>
        <taxon>Myxococcus</taxon>
    </lineage>
</organism>
<sequence>MKVFEVEEDTAAGYTGSIDAIHRWGLPGVQPCPTCRAGGGSPALAYPCVDLSSLPAREQQTLSDPRPVPRDTMLKLVERVRPFAPAWARLEPGAQFGPLTGPGMGRFGPFYMQNPWTFLLRRETLEALQSHGLRGLTGQAVDVRFRGKNPPDLMELQLELHGRLHPDCLPANRKPPCPTCGNEPFDLPQPIILQASSLPASADLFRMEDAWTVILATERFVDVAARLNLDGVVFRERECR</sequence>
<evidence type="ECO:0000313" key="1">
    <source>
        <dbReference type="EMBL" id="GEL69025.1"/>
    </source>
</evidence>
<gene>
    <name evidence="1" type="ORF">MVI01_08090</name>
</gene>
<evidence type="ECO:0000313" key="2">
    <source>
        <dbReference type="Proteomes" id="UP000321224"/>
    </source>
</evidence>
<dbReference type="Proteomes" id="UP000321224">
    <property type="component" value="Unassembled WGS sequence"/>
</dbReference>
<reference evidence="1 2" key="1">
    <citation type="submission" date="2019-07" db="EMBL/GenBank/DDBJ databases">
        <title>Whole genome shotgun sequence of Myxococcus virescens NBRC 100334.</title>
        <authorList>
            <person name="Hosoyama A."/>
            <person name="Uohara A."/>
            <person name="Ohji S."/>
            <person name="Ichikawa N."/>
        </authorList>
    </citation>
    <scope>NUCLEOTIDE SEQUENCE [LARGE SCALE GENOMIC DNA]</scope>
    <source>
        <strain evidence="1 2">NBRC 100334</strain>
    </source>
</reference>
<protein>
    <submittedName>
        <fullName evidence="1">Uncharacterized protein</fullName>
    </submittedName>
</protein>
<comment type="caution">
    <text evidence="1">The sequence shown here is derived from an EMBL/GenBank/DDBJ whole genome shotgun (WGS) entry which is preliminary data.</text>
</comment>
<name>A0A511H676_9BACT</name>
<dbReference type="RefSeq" id="WP_090485186.1">
    <property type="nucleotide sequence ID" value="NZ_BJVY01000003.1"/>
</dbReference>
<dbReference type="AlphaFoldDB" id="A0A511H676"/>
<dbReference type="InterPro" id="IPR011750">
    <property type="entry name" value="Gmx_para_CXXCG"/>
</dbReference>
<dbReference type="Pfam" id="PF09535">
    <property type="entry name" value="Gmx_para_CXXCG"/>
    <property type="match status" value="1"/>
</dbReference>